<name>A0A5N5SS37_9CRUS</name>
<dbReference type="InterPro" id="IPR002557">
    <property type="entry name" value="Chitin-bd_dom"/>
</dbReference>
<dbReference type="GO" id="GO:0005576">
    <property type="term" value="C:extracellular region"/>
    <property type="evidence" value="ECO:0007669"/>
    <property type="project" value="InterPro"/>
</dbReference>
<dbReference type="Proteomes" id="UP000326759">
    <property type="component" value="Unassembled WGS sequence"/>
</dbReference>
<keyword evidence="4" id="KW-1185">Reference proteome</keyword>
<organism evidence="3 4">
    <name type="scientific">Armadillidium nasatum</name>
    <dbReference type="NCBI Taxonomy" id="96803"/>
    <lineage>
        <taxon>Eukaryota</taxon>
        <taxon>Metazoa</taxon>
        <taxon>Ecdysozoa</taxon>
        <taxon>Arthropoda</taxon>
        <taxon>Crustacea</taxon>
        <taxon>Multicrustacea</taxon>
        <taxon>Malacostraca</taxon>
        <taxon>Eumalacostraca</taxon>
        <taxon>Peracarida</taxon>
        <taxon>Isopoda</taxon>
        <taxon>Oniscidea</taxon>
        <taxon>Crinocheta</taxon>
        <taxon>Armadillidiidae</taxon>
        <taxon>Armadillidium</taxon>
    </lineage>
</organism>
<proteinExistence type="predicted"/>
<evidence type="ECO:0000256" key="1">
    <source>
        <dbReference type="SAM" id="SignalP"/>
    </source>
</evidence>
<feature type="domain" description="Chitin-binding type-2" evidence="2">
    <location>
        <begin position="36"/>
        <end position="98"/>
    </location>
</feature>
<dbReference type="InterPro" id="IPR036508">
    <property type="entry name" value="Chitin-bd_dom_sf"/>
</dbReference>
<keyword evidence="1" id="KW-0732">Signal</keyword>
<dbReference type="EMBL" id="SEYY01021338">
    <property type="protein sequence ID" value="KAB7496469.1"/>
    <property type="molecule type" value="Genomic_DNA"/>
</dbReference>
<evidence type="ECO:0000313" key="3">
    <source>
        <dbReference type="EMBL" id="KAB7496469.1"/>
    </source>
</evidence>
<reference evidence="3 4" key="1">
    <citation type="journal article" date="2019" name="PLoS Biol.">
        <title>Sex chromosomes control vertical transmission of feminizing Wolbachia symbionts in an isopod.</title>
        <authorList>
            <person name="Becking T."/>
            <person name="Chebbi M.A."/>
            <person name="Giraud I."/>
            <person name="Moumen B."/>
            <person name="Laverre T."/>
            <person name="Caubet Y."/>
            <person name="Peccoud J."/>
            <person name="Gilbert C."/>
            <person name="Cordaux R."/>
        </authorList>
    </citation>
    <scope>NUCLEOTIDE SEQUENCE [LARGE SCALE GENOMIC DNA]</scope>
    <source>
        <strain evidence="3">ANa2</strain>
        <tissue evidence="3">Whole body excluding digestive tract and cuticle</tissue>
    </source>
</reference>
<evidence type="ECO:0000313" key="4">
    <source>
        <dbReference type="Proteomes" id="UP000326759"/>
    </source>
</evidence>
<protein>
    <recommendedName>
        <fullName evidence="2">Chitin-binding type-2 domain-containing protein</fullName>
    </recommendedName>
</protein>
<feature type="chain" id="PRO_5024460209" description="Chitin-binding type-2 domain-containing protein" evidence="1">
    <location>
        <begin position="27"/>
        <end position="146"/>
    </location>
</feature>
<sequence length="146" mass="16506">MLKNLSIFVATSCLIQVIILFDLTSSLNLVYDCNPKKKCESGYEGKRVANPEDCFSYYLCLSDSQGNYFPSDNPVRCPEGAYFDAYYSNCYTGSTCENQCVNLCLEDCTTYNYEKVADFKDCSSYYLCSPGRIKIHHKCPSTTPLL</sequence>
<dbReference type="PROSITE" id="PS50940">
    <property type="entry name" value="CHIT_BIND_II"/>
    <property type="match status" value="1"/>
</dbReference>
<dbReference type="OrthoDB" id="6329730at2759"/>
<dbReference type="AlphaFoldDB" id="A0A5N5SS37"/>
<evidence type="ECO:0000259" key="2">
    <source>
        <dbReference type="PROSITE" id="PS50940"/>
    </source>
</evidence>
<comment type="caution">
    <text evidence="3">The sequence shown here is derived from an EMBL/GenBank/DDBJ whole genome shotgun (WGS) entry which is preliminary data.</text>
</comment>
<accession>A0A5N5SS37</accession>
<feature type="non-terminal residue" evidence="3">
    <location>
        <position position="146"/>
    </location>
</feature>
<dbReference type="SUPFAM" id="SSF57625">
    <property type="entry name" value="Invertebrate chitin-binding proteins"/>
    <property type="match status" value="1"/>
</dbReference>
<dbReference type="GO" id="GO:0008061">
    <property type="term" value="F:chitin binding"/>
    <property type="evidence" value="ECO:0007669"/>
    <property type="project" value="InterPro"/>
</dbReference>
<feature type="signal peptide" evidence="1">
    <location>
        <begin position="1"/>
        <end position="26"/>
    </location>
</feature>
<gene>
    <name evidence="3" type="ORF">Anas_06630</name>
</gene>